<dbReference type="Proteomes" id="UP000323393">
    <property type="component" value="Unassembled WGS sequence"/>
</dbReference>
<evidence type="ECO:0000313" key="5">
    <source>
        <dbReference type="Proteomes" id="UP000323393"/>
    </source>
</evidence>
<comment type="caution">
    <text evidence="4">The sequence shown here is derived from an EMBL/GenBank/DDBJ whole genome shotgun (WGS) entry which is preliminary data.</text>
</comment>
<evidence type="ECO:0000259" key="3">
    <source>
        <dbReference type="Pfam" id="PF12690"/>
    </source>
</evidence>
<accession>A0AA95B7U4</accession>
<dbReference type="RefSeq" id="WP_148965422.1">
    <property type="nucleotide sequence ID" value="NZ_VTEU01000002.1"/>
</dbReference>
<dbReference type="AlphaFoldDB" id="A0AA95B7U4"/>
<feature type="compositionally biased region" description="Low complexity" evidence="1">
    <location>
        <begin position="19"/>
        <end position="30"/>
    </location>
</feature>
<evidence type="ECO:0000313" key="4">
    <source>
        <dbReference type="EMBL" id="TYS59945.1"/>
    </source>
</evidence>
<evidence type="ECO:0000256" key="2">
    <source>
        <dbReference type="SAM" id="SignalP"/>
    </source>
</evidence>
<proteinExistence type="predicted"/>
<feature type="compositionally biased region" description="Basic and acidic residues" evidence="1">
    <location>
        <begin position="48"/>
        <end position="69"/>
    </location>
</feature>
<organism evidence="4 5">
    <name type="scientific">Sutcliffiella horikoshii</name>
    <dbReference type="NCBI Taxonomy" id="79883"/>
    <lineage>
        <taxon>Bacteria</taxon>
        <taxon>Bacillati</taxon>
        <taxon>Bacillota</taxon>
        <taxon>Bacilli</taxon>
        <taxon>Bacillales</taxon>
        <taxon>Bacillaceae</taxon>
        <taxon>Sutcliffiella</taxon>
    </lineage>
</organism>
<protein>
    <submittedName>
        <fullName evidence="4">DUF3324 domain-containing protein</fullName>
    </submittedName>
</protein>
<dbReference type="PROSITE" id="PS51257">
    <property type="entry name" value="PROKAR_LIPOPROTEIN"/>
    <property type="match status" value="1"/>
</dbReference>
<dbReference type="InterPro" id="IPR038144">
    <property type="entry name" value="IPI"/>
</dbReference>
<evidence type="ECO:0000256" key="1">
    <source>
        <dbReference type="SAM" id="MobiDB-lite"/>
    </source>
</evidence>
<reference evidence="4 5" key="1">
    <citation type="submission" date="2019-08" db="EMBL/GenBank/DDBJ databases">
        <title>Bacillus genomes from the desert of Cuatro Cienegas, Coahuila.</title>
        <authorList>
            <person name="Olmedo-Alvarez G."/>
        </authorList>
    </citation>
    <scope>NUCLEOTIDE SEQUENCE [LARGE SCALE GENOMIC DNA]</scope>
    <source>
        <strain evidence="4 5">CH88_3T</strain>
    </source>
</reference>
<keyword evidence="2" id="KW-0732">Signal</keyword>
<feature type="region of interest" description="Disordered" evidence="1">
    <location>
        <begin position="19"/>
        <end position="69"/>
    </location>
</feature>
<sequence>MYKITSLLLMLLILSSCGTTKDSSQGSPDSSDGKTPVSEGTNVDDSSTDPKESKDPIKSKEETRKKLETNKLNKEELAVHVDRTNRDFLFKVTNDKEEDAEIHFSSGQEYDYVVYDESGSEVKRFSEGMMYTQAIKEVVLAPEESLEYPISYNDLTASLPPGEYTIQFIFTDSNHHATAKETFTVE</sequence>
<feature type="domain" description="Intracellular proteinase inhibitor BsuPI" evidence="3">
    <location>
        <begin position="83"/>
        <end position="173"/>
    </location>
</feature>
<feature type="signal peptide" evidence="2">
    <location>
        <begin position="1"/>
        <end position="21"/>
    </location>
</feature>
<feature type="chain" id="PRO_5041703817" evidence="2">
    <location>
        <begin position="22"/>
        <end position="186"/>
    </location>
</feature>
<gene>
    <name evidence="4" type="ORF">FZC74_07260</name>
</gene>
<dbReference type="InterPro" id="IPR020481">
    <property type="entry name" value="Intracell_prot_inh_BsuPI"/>
</dbReference>
<dbReference type="Pfam" id="PF12690">
    <property type="entry name" value="BsuPI"/>
    <property type="match status" value="1"/>
</dbReference>
<dbReference type="Gene3D" id="2.60.40.2360">
    <property type="entry name" value="Intracellular proteinase inhibitor BsuPI"/>
    <property type="match status" value="1"/>
</dbReference>
<dbReference type="EMBL" id="VTEU01000002">
    <property type="protein sequence ID" value="TYS59945.1"/>
    <property type="molecule type" value="Genomic_DNA"/>
</dbReference>
<name>A0AA95B7U4_9BACI</name>